<evidence type="ECO:0000256" key="4">
    <source>
        <dbReference type="ARBA" id="ARBA00022793"/>
    </source>
</evidence>
<comment type="caution">
    <text evidence="10">The sequence shown here is derived from an EMBL/GenBank/DDBJ whole genome shotgun (WGS) entry which is preliminary data.</text>
</comment>
<comment type="similarity">
    <text evidence="8">Belongs to the TrpC family.</text>
</comment>
<evidence type="ECO:0000256" key="3">
    <source>
        <dbReference type="ARBA" id="ARBA00022605"/>
    </source>
</evidence>
<protein>
    <recommendedName>
        <fullName evidence="8">Indole-3-glycerol phosphate synthase</fullName>
        <shortName evidence="8">IGPS</shortName>
        <ecNumber evidence="8">4.1.1.48</ecNumber>
    </recommendedName>
</protein>
<dbReference type="OrthoDB" id="9804217at2"/>
<dbReference type="RefSeq" id="WP_070117841.1">
    <property type="nucleotide sequence ID" value="NZ_MASR01000001.1"/>
</dbReference>
<evidence type="ECO:0000256" key="6">
    <source>
        <dbReference type="ARBA" id="ARBA00023141"/>
    </source>
</evidence>
<dbReference type="AlphaFoldDB" id="A0A1E8CMH6"/>
<sequence>MNTSTILEKILAHKQVEIQRNRQRKSQALLEKQAVASVSDRRGFISALRSRMQAQQAAVIAEIKKASPSQGLIRTDFDPARIAAQYAEAGATCLSVLTDEQFFQGSTAYLQQARAACDLPVIRKDFIVDPYQVAEAGAMGADCILLIVAALNPPRLRDLAACATEYQLDVLVEVHNETELDIALSAGFDLIGVNNRNLHDFHTDLETTFRLAALTPDDKLIVTESGIRTAADVKRMMSQGIYGFLIGETFMRADDPGDKLRELFA</sequence>
<dbReference type="SUPFAM" id="SSF51366">
    <property type="entry name" value="Ribulose-phoshate binding barrel"/>
    <property type="match status" value="1"/>
</dbReference>
<proteinExistence type="inferred from homology"/>
<keyword evidence="4 8" id="KW-0210">Decarboxylase</keyword>
<evidence type="ECO:0000256" key="1">
    <source>
        <dbReference type="ARBA" id="ARBA00001633"/>
    </source>
</evidence>
<dbReference type="InterPro" id="IPR013785">
    <property type="entry name" value="Aldolase_TIM"/>
</dbReference>
<dbReference type="InterPro" id="IPR011060">
    <property type="entry name" value="RibuloseP-bd_barrel"/>
</dbReference>
<keyword evidence="11" id="KW-1185">Reference proteome</keyword>
<evidence type="ECO:0000256" key="5">
    <source>
        <dbReference type="ARBA" id="ARBA00022822"/>
    </source>
</evidence>
<comment type="pathway">
    <text evidence="2 8">Amino-acid biosynthesis; L-tryptophan biosynthesis; L-tryptophan from chorismate: step 4/5.</text>
</comment>
<dbReference type="UniPathway" id="UPA00035">
    <property type="reaction ID" value="UER00043"/>
</dbReference>
<dbReference type="STRING" id="1524254.PHACT_11155"/>
<dbReference type="InterPro" id="IPR045186">
    <property type="entry name" value="Indole-3-glycerol_P_synth"/>
</dbReference>
<dbReference type="EC" id="4.1.1.48" evidence="8"/>
<keyword evidence="7 8" id="KW-0456">Lyase</keyword>
<dbReference type="FunFam" id="3.20.20.70:FF:000024">
    <property type="entry name" value="Indole-3-glycerol phosphate synthase"/>
    <property type="match status" value="1"/>
</dbReference>
<evidence type="ECO:0000313" key="11">
    <source>
        <dbReference type="Proteomes" id="UP000175669"/>
    </source>
</evidence>
<dbReference type="GO" id="GO:0004425">
    <property type="term" value="F:indole-3-glycerol-phosphate synthase activity"/>
    <property type="evidence" value="ECO:0007669"/>
    <property type="project" value="UniProtKB-UniRule"/>
</dbReference>
<dbReference type="InterPro" id="IPR013798">
    <property type="entry name" value="Indole-3-glycerol_P_synth_dom"/>
</dbReference>
<gene>
    <name evidence="8 10" type="primary">trpC</name>
    <name evidence="10" type="ORF">PHACT_11155</name>
</gene>
<dbReference type="EMBL" id="MASR01000001">
    <property type="protein sequence ID" value="OFE13624.1"/>
    <property type="molecule type" value="Genomic_DNA"/>
</dbReference>
<dbReference type="PANTHER" id="PTHR22854">
    <property type="entry name" value="TRYPTOPHAN BIOSYNTHESIS PROTEIN"/>
    <property type="match status" value="1"/>
</dbReference>
<dbReference type="GO" id="GO:0004640">
    <property type="term" value="F:phosphoribosylanthranilate isomerase activity"/>
    <property type="evidence" value="ECO:0007669"/>
    <property type="project" value="TreeGrafter"/>
</dbReference>
<dbReference type="PROSITE" id="PS00614">
    <property type="entry name" value="IGPS"/>
    <property type="match status" value="1"/>
</dbReference>
<keyword evidence="5 8" id="KW-0822">Tryptophan biosynthesis</keyword>
<evidence type="ECO:0000256" key="8">
    <source>
        <dbReference type="HAMAP-Rule" id="MF_00134"/>
    </source>
</evidence>
<reference evidence="11" key="1">
    <citation type="submission" date="2016-07" db="EMBL/GenBank/DDBJ databases">
        <authorList>
            <person name="Florea S."/>
            <person name="Webb J.S."/>
            <person name="Jaromczyk J."/>
            <person name="Schardl C.L."/>
        </authorList>
    </citation>
    <scope>NUCLEOTIDE SEQUENCE [LARGE SCALE GENOMIC DNA]</scope>
    <source>
        <strain evidence="11">KCTC 42131</strain>
    </source>
</reference>
<comment type="catalytic activity">
    <reaction evidence="1 8">
        <text>1-(2-carboxyphenylamino)-1-deoxy-D-ribulose 5-phosphate + H(+) = (1S,2R)-1-C-(indol-3-yl)glycerol 3-phosphate + CO2 + H2O</text>
        <dbReference type="Rhea" id="RHEA:23476"/>
        <dbReference type="ChEBI" id="CHEBI:15377"/>
        <dbReference type="ChEBI" id="CHEBI:15378"/>
        <dbReference type="ChEBI" id="CHEBI:16526"/>
        <dbReference type="ChEBI" id="CHEBI:58613"/>
        <dbReference type="ChEBI" id="CHEBI:58866"/>
        <dbReference type="EC" id="4.1.1.48"/>
    </reaction>
</comment>
<dbReference type="PANTHER" id="PTHR22854:SF2">
    <property type="entry name" value="INDOLE-3-GLYCEROL-PHOSPHATE SYNTHASE"/>
    <property type="match status" value="1"/>
</dbReference>
<dbReference type="NCBIfam" id="NF001373">
    <property type="entry name" value="PRK00278.1-6"/>
    <property type="match status" value="1"/>
</dbReference>
<dbReference type="GO" id="GO:0000162">
    <property type="term" value="P:L-tryptophan biosynthetic process"/>
    <property type="evidence" value="ECO:0007669"/>
    <property type="project" value="UniProtKB-UniRule"/>
</dbReference>
<dbReference type="Gene3D" id="3.20.20.70">
    <property type="entry name" value="Aldolase class I"/>
    <property type="match status" value="1"/>
</dbReference>
<dbReference type="NCBIfam" id="NF001377">
    <property type="entry name" value="PRK00278.2-4"/>
    <property type="match status" value="1"/>
</dbReference>
<keyword evidence="3 8" id="KW-0028">Amino-acid biosynthesis</keyword>
<accession>A0A1E8CMH6</accession>
<dbReference type="Proteomes" id="UP000175669">
    <property type="component" value="Unassembled WGS sequence"/>
</dbReference>
<evidence type="ECO:0000256" key="7">
    <source>
        <dbReference type="ARBA" id="ARBA00023239"/>
    </source>
</evidence>
<dbReference type="Pfam" id="PF00218">
    <property type="entry name" value="IGPS"/>
    <property type="match status" value="1"/>
</dbReference>
<dbReference type="InterPro" id="IPR001468">
    <property type="entry name" value="Indole-3-GlycerolPSynthase_CS"/>
</dbReference>
<dbReference type="HAMAP" id="MF_00134_B">
    <property type="entry name" value="IGPS_B"/>
    <property type="match status" value="1"/>
</dbReference>
<evidence type="ECO:0000259" key="9">
    <source>
        <dbReference type="Pfam" id="PF00218"/>
    </source>
</evidence>
<organism evidence="10 11">
    <name type="scientific">Pseudohongiella acticola</name>
    <dbReference type="NCBI Taxonomy" id="1524254"/>
    <lineage>
        <taxon>Bacteria</taxon>
        <taxon>Pseudomonadati</taxon>
        <taxon>Pseudomonadota</taxon>
        <taxon>Gammaproteobacteria</taxon>
        <taxon>Pseudomonadales</taxon>
        <taxon>Pseudohongiellaceae</taxon>
        <taxon>Pseudohongiella</taxon>
    </lineage>
</organism>
<name>A0A1E8CMH6_9GAMM</name>
<dbReference type="CDD" id="cd00331">
    <property type="entry name" value="IGPS"/>
    <property type="match status" value="1"/>
</dbReference>
<evidence type="ECO:0000256" key="2">
    <source>
        <dbReference type="ARBA" id="ARBA00004696"/>
    </source>
</evidence>
<keyword evidence="6 8" id="KW-0057">Aromatic amino acid biosynthesis</keyword>
<feature type="domain" description="Indole-3-glycerol phosphate synthase" evidence="9">
    <location>
        <begin position="7"/>
        <end position="263"/>
    </location>
</feature>
<evidence type="ECO:0000313" key="10">
    <source>
        <dbReference type="EMBL" id="OFE13624.1"/>
    </source>
</evidence>